<dbReference type="AlphaFoldDB" id="A0A5C5V3T0"/>
<dbReference type="Gene3D" id="3.20.80.10">
    <property type="entry name" value="Regulatory factor, effector binding domain"/>
    <property type="match status" value="1"/>
</dbReference>
<feature type="transmembrane region" description="Helical" evidence="9">
    <location>
        <begin position="102"/>
        <end position="122"/>
    </location>
</feature>
<evidence type="ECO:0000256" key="4">
    <source>
        <dbReference type="ARBA" id="ARBA00022475"/>
    </source>
</evidence>
<comment type="caution">
    <text evidence="11">The sequence shown here is derived from an EMBL/GenBank/DDBJ whole genome shotgun (WGS) entry which is preliminary data.</text>
</comment>
<dbReference type="GO" id="GO:0055085">
    <property type="term" value="P:transmembrane transport"/>
    <property type="evidence" value="ECO:0007669"/>
    <property type="project" value="InterPro"/>
</dbReference>
<evidence type="ECO:0000259" key="10">
    <source>
        <dbReference type="SMART" id="SM00871"/>
    </source>
</evidence>
<dbReference type="Pfam" id="PF14526">
    <property type="entry name" value="Cass2"/>
    <property type="match status" value="1"/>
</dbReference>
<evidence type="ECO:0000313" key="11">
    <source>
        <dbReference type="EMBL" id="TWT32589.1"/>
    </source>
</evidence>
<keyword evidence="4" id="KW-1003">Cell membrane</keyword>
<dbReference type="GO" id="GO:0005886">
    <property type="term" value="C:plasma membrane"/>
    <property type="evidence" value="ECO:0007669"/>
    <property type="project" value="UniProtKB-SubCell"/>
</dbReference>
<evidence type="ECO:0000256" key="6">
    <source>
        <dbReference type="ARBA" id="ARBA00022989"/>
    </source>
</evidence>
<sequence length="523" mass="56210">MIDQIPTILGLTVAVFLVMAIGGSARHLGWLTRKADEGMLKLCIRVLVPCLIFRSVVGNPAFDDATNIYMPPLFGFVSVALGTLIAAWIARVTGRFTGMLSAKTYCSFGVCVGIFNYGFVPLPLVENLFGPEALGVLFLHNVGVELAIWTICVGLVAGGLSKDWWKHVANPPSITIVVSLTVNFLGLAPYIPEMIDQVMRTLSAAAIPMMMLLIGANFFDQITGAGADATDGKNENLWGTAGLAVLLRCGVFPVLYLLAAAMLPISRELKQVAAIEAAMPAAVFPIVLTRLYGGEPRIALRVTIATTIVGLVTIPLWISSAIGVLGLQDTLLDAVVLPDDFPPESKPPKATGPDSSSEATPTTTTPANEAAALDPELVELDAQTIAGLKINTNNLIESNSLTGKIRQLYKRYFAEKIGDQLPNPSPRYAVYHNYQQGSDGGYALLVGGAVEAAPSDQLETAQIAPGKYLKFQAAGKQPEAVIQAWRQIAAYFSDSPHRRAYRTDFERYDDQVPETVEIYVSIE</sequence>
<feature type="region of interest" description="Disordered" evidence="8">
    <location>
        <begin position="342"/>
        <end position="369"/>
    </location>
</feature>
<dbReference type="InterPro" id="IPR010499">
    <property type="entry name" value="AraC_E-bd"/>
</dbReference>
<feature type="transmembrane region" description="Helical" evidence="9">
    <location>
        <begin position="68"/>
        <end position="90"/>
    </location>
</feature>
<keyword evidence="12" id="KW-1185">Reference proteome</keyword>
<feature type="transmembrane region" description="Helical" evidence="9">
    <location>
        <begin position="173"/>
        <end position="192"/>
    </location>
</feature>
<reference evidence="11 12" key="1">
    <citation type="submission" date="2019-02" db="EMBL/GenBank/DDBJ databases">
        <title>Deep-cultivation of Planctomycetes and their phenomic and genomic characterization uncovers novel biology.</title>
        <authorList>
            <person name="Wiegand S."/>
            <person name="Jogler M."/>
            <person name="Boedeker C."/>
            <person name="Pinto D."/>
            <person name="Vollmers J."/>
            <person name="Rivas-Marin E."/>
            <person name="Kohn T."/>
            <person name="Peeters S.H."/>
            <person name="Heuer A."/>
            <person name="Rast P."/>
            <person name="Oberbeckmann S."/>
            <person name="Bunk B."/>
            <person name="Jeske O."/>
            <person name="Meyerdierks A."/>
            <person name="Storesund J.E."/>
            <person name="Kallscheuer N."/>
            <person name="Luecker S."/>
            <person name="Lage O.M."/>
            <person name="Pohl T."/>
            <person name="Merkel B.J."/>
            <person name="Hornburger P."/>
            <person name="Mueller R.-W."/>
            <person name="Bruemmer F."/>
            <person name="Labrenz M."/>
            <person name="Spormann A.M."/>
            <person name="Op Den Camp H."/>
            <person name="Overmann J."/>
            <person name="Amann R."/>
            <person name="Jetten M.S.M."/>
            <person name="Mascher T."/>
            <person name="Medema M.H."/>
            <person name="Devos D.P."/>
            <person name="Kaster A.-K."/>
            <person name="Ovreas L."/>
            <person name="Rohde M."/>
            <person name="Galperin M.Y."/>
            <person name="Jogler C."/>
        </authorList>
    </citation>
    <scope>NUCLEOTIDE SEQUENCE [LARGE SCALE GENOMIC DNA]</scope>
    <source>
        <strain evidence="11 12">Enr8</strain>
    </source>
</reference>
<comment type="similarity">
    <text evidence="2">Belongs to the auxin efflux carrier (TC 2.A.69) family.</text>
</comment>
<dbReference type="InterPro" id="IPR029441">
    <property type="entry name" value="Cass2"/>
</dbReference>
<dbReference type="SUPFAM" id="SSF55136">
    <property type="entry name" value="Probable bacterial effector-binding domain"/>
    <property type="match status" value="1"/>
</dbReference>
<dbReference type="Proteomes" id="UP000318878">
    <property type="component" value="Unassembled WGS sequence"/>
</dbReference>
<keyword evidence="5 9" id="KW-0812">Transmembrane</keyword>
<accession>A0A5C5V3T0</accession>
<comment type="subcellular location">
    <subcellularLocation>
        <location evidence="1">Cell membrane</location>
        <topology evidence="1">Multi-pass membrane protein</topology>
    </subcellularLocation>
</comment>
<feature type="transmembrane region" description="Helical" evidence="9">
    <location>
        <begin position="240"/>
        <end position="265"/>
    </location>
</feature>
<evidence type="ECO:0000313" key="12">
    <source>
        <dbReference type="Proteomes" id="UP000318878"/>
    </source>
</evidence>
<dbReference type="InterPro" id="IPR011256">
    <property type="entry name" value="Reg_factor_effector_dom_sf"/>
</dbReference>
<evidence type="ECO:0000256" key="8">
    <source>
        <dbReference type="SAM" id="MobiDB-lite"/>
    </source>
</evidence>
<feature type="transmembrane region" description="Helical" evidence="9">
    <location>
        <begin position="142"/>
        <end position="161"/>
    </location>
</feature>
<organism evidence="11 12">
    <name type="scientific">Blastopirellula retiformator</name>
    <dbReference type="NCBI Taxonomy" id="2527970"/>
    <lineage>
        <taxon>Bacteria</taxon>
        <taxon>Pseudomonadati</taxon>
        <taxon>Planctomycetota</taxon>
        <taxon>Planctomycetia</taxon>
        <taxon>Pirellulales</taxon>
        <taxon>Pirellulaceae</taxon>
        <taxon>Blastopirellula</taxon>
    </lineage>
</organism>
<evidence type="ECO:0000256" key="1">
    <source>
        <dbReference type="ARBA" id="ARBA00004651"/>
    </source>
</evidence>
<dbReference type="PANTHER" id="PTHR36838">
    <property type="entry name" value="AUXIN EFFLUX CARRIER FAMILY PROTEIN"/>
    <property type="match status" value="1"/>
</dbReference>
<evidence type="ECO:0000256" key="2">
    <source>
        <dbReference type="ARBA" id="ARBA00010145"/>
    </source>
</evidence>
<keyword evidence="6 9" id="KW-1133">Transmembrane helix</keyword>
<keyword evidence="3" id="KW-0813">Transport</keyword>
<dbReference type="InterPro" id="IPR004776">
    <property type="entry name" value="Mem_transp_PIN-like"/>
</dbReference>
<feature type="transmembrane region" description="Helical" evidence="9">
    <location>
        <begin position="6"/>
        <end position="30"/>
    </location>
</feature>
<name>A0A5C5V3T0_9BACT</name>
<evidence type="ECO:0000256" key="7">
    <source>
        <dbReference type="ARBA" id="ARBA00023136"/>
    </source>
</evidence>
<protein>
    <submittedName>
        <fullName evidence="11">Membrane transport protein</fullName>
    </submittedName>
</protein>
<dbReference type="RefSeq" id="WP_146431736.1">
    <property type="nucleotide sequence ID" value="NZ_SJPF01000003.1"/>
</dbReference>
<dbReference type="InterPro" id="IPR038770">
    <property type="entry name" value="Na+/solute_symporter_sf"/>
</dbReference>
<evidence type="ECO:0000256" key="5">
    <source>
        <dbReference type="ARBA" id="ARBA00022692"/>
    </source>
</evidence>
<dbReference type="Gene3D" id="1.20.1530.20">
    <property type="match status" value="1"/>
</dbReference>
<dbReference type="OrthoDB" id="233542at2"/>
<feature type="compositionally biased region" description="Low complexity" evidence="8">
    <location>
        <begin position="358"/>
        <end position="369"/>
    </location>
</feature>
<dbReference type="EMBL" id="SJPF01000003">
    <property type="protein sequence ID" value="TWT32589.1"/>
    <property type="molecule type" value="Genomic_DNA"/>
</dbReference>
<feature type="transmembrane region" description="Helical" evidence="9">
    <location>
        <begin position="298"/>
        <end position="318"/>
    </location>
</feature>
<evidence type="ECO:0000256" key="9">
    <source>
        <dbReference type="SAM" id="Phobius"/>
    </source>
</evidence>
<gene>
    <name evidence="11" type="ORF">Enr8_23940</name>
</gene>
<keyword evidence="7 9" id="KW-0472">Membrane</keyword>
<dbReference type="Pfam" id="PF03547">
    <property type="entry name" value="Mem_trans"/>
    <property type="match status" value="1"/>
</dbReference>
<evidence type="ECO:0000256" key="3">
    <source>
        <dbReference type="ARBA" id="ARBA00022448"/>
    </source>
</evidence>
<feature type="domain" description="AraC effector-binding" evidence="10">
    <location>
        <begin position="373"/>
        <end position="523"/>
    </location>
</feature>
<feature type="transmembrane region" description="Helical" evidence="9">
    <location>
        <begin position="198"/>
        <end position="219"/>
    </location>
</feature>
<proteinExistence type="inferred from homology"/>
<dbReference type="SMART" id="SM00871">
    <property type="entry name" value="AraC_E_bind"/>
    <property type="match status" value="1"/>
</dbReference>
<feature type="transmembrane region" description="Helical" evidence="9">
    <location>
        <begin position="271"/>
        <end position="291"/>
    </location>
</feature>
<dbReference type="PANTHER" id="PTHR36838:SF3">
    <property type="entry name" value="TRANSPORTER AUXIN EFFLUX CARRIER EC FAMILY"/>
    <property type="match status" value="1"/>
</dbReference>